<dbReference type="AlphaFoldDB" id="A0A382LMF4"/>
<organism evidence="2">
    <name type="scientific">marine metagenome</name>
    <dbReference type="NCBI Taxonomy" id="408172"/>
    <lineage>
        <taxon>unclassified sequences</taxon>
        <taxon>metagenomes</taxon>
        <taxon>ecological metagenomes</taxon>
    </lineage>
</organism>
<accession>A0A382LMF4</accession>
<evidence type="ECO:0000256" key="1">
    <source>
        <dbReference type="SAM" id="Phobius"/>
    </source>
</evidence>
<reference evidence="2" key="1">
    <citation type="submission" date="2018-05" db="EMBL/GenBank/DDBJ databases">
        <authorList>
            <person name="Lanie J.A."/>
            <person name="Ng W.-L."/>
            <person name="Kazmierczak K.M."/>
            <person name="Andrzejewski T.M."/>
            <person name="Davidsen T.M."/>
            <person name="Wayne K.J."/>
            <person name="Tettelin H."/>
            <person name="Glass J.I."/>
            <person name="Rusch D."/>
            <person name="Podicherti R."/>
            <person name="Tsui H.-C.T."/>
            <person name="Winkler M.E."/>
        </authorList>
    </citation>
    <scope>NUCLEOTIDE SEQUENCE</scope>
</reference>
<feature type="transmembrane region" description="Helical" evidence="1">
    <location>
        <begin position="43"/>
        <end position="60"/>
    </location>
</feature>
<keyword evidence="1" id="KW-0472">Membrane</keyword>
<feature type="transmembrane region" description="Helical" evidence="1">
    <location>
        <begin position="6"/>
        <end position="22"/>
    </location>
</feature>
<feature type="transmembrane region" description="Helical" evidence="1">
    <location>
        <begin position="66"/>
        <end position="85"/>
    </location>
</feature>
<proteinExistence type="predicted"/>
<sequence length="90" mass="10570">MFYLFVALFIVNDGFAMLRHYWESAASLRETLIDKLGKTKYQVIHSIIDLIAVIGMLVYFDYTKHIWIVGCIVGVMILWYIPVGLRKWLK</sequence>
<dbReference type="EMBL" id="UINC01087210">
    <property type="protein sequence ID" value="SVC36387.1"/>
    <property type="molecule type" value="Genomic_DNA"/>
</dbReference>
<keyword evidence="1" id="KW-1133">Transmembrane helix</keyword>
<protein>
    <submittedName>
        <fullName evidence="2">Uncharacterized protein</fullName>
    </submittedName>
</protein>
<name>A0A382LMF4_9ZZZZ</name>
<gene>
    <name evidence="2" type="ORF">METZ01_LOCUS289241</name>
</gene>
<evidence type="ECO:0000313" key="2">
    <source>
        <dbReference type="EMBL" id="SVC36387.1"/>
    </source>
</evidence>
<keyword evidence="1" id="KW-0812">Transmembrane</keyword>